<evidence type="ECO:0000313" key="2">
    <source>
        <dbReference type="EMBL" id="KAK1331388.1"/>
    </source>
</evidence>
<feature type="compositionally biased region" description="Basic and acidic residues" evidence="1">
    <location>
        <begin position="61"/>
        <end position="70"/>
    </location>
</feature>
<feature type="region of interest" description="Disordered" evidence="1">
    <location>
        <begin position="49"/>
        <end position="70"/>
    </location>
</feature>
<protein>
    <submittedName>
        <fullName evidence="2">Uncharacterized protein</fullName>
    </submittedName>
</protein>
<proteinExistence type="predicted"/>
<evidence type="ECO:0000313" key="3">
    <source>
        <dbReference type="Proteomes" id="UP001177744"/>
    </source>
</evidence>
<sequence>MERTLRSITHRVPFHRVDTISFTGGVEVKQINFEDTRAVSVQKMISEVQCNPSPFGSPESEDQKQKHPGP</sequence>
<evidence type="ECO:0000256" key="1">
    <source>
        <dbReference type="SAM" id="MobiDB-lite"/>
    </source>
</evidence>
<keyword evidence="3" id="KW-1185">Reference proteome</keyword>
<comment type="caution">
    <text evidence="2">The sequence shown here is derived from an EMBL/GenBank/DDBJ whole genome shotgun (WGS) entry which is preliminary data.</text>
</comment>
<dbReference type="AlphaFoldDB" id="A0AA40HHS6"/>
<dbReference type="EMBL" id="JAULJE010000020">
    <property type="protein sequence ID" value="KAK1331388.1"/>
    <property type="molecule type" value="Genomic_DNA"/>
</dbReference>
<accession>A0AA40HHS6</accession>
<reference evidence="2" key="1">
    <citation type="submission" date="2023-06" db="EMBL/GenBank/DDBJ databases">
        <title>Reference genome for the Northern bat (Eptesicus nilssonii), a most northern bat species.</title>
        <authorList>
            <person name="Laine V.N."/>
            <person name="Pulliainen A.T."/>
            <person name="Lilley T.M."/>
        </authorList>
    </citation>
    <scope>NUCLEOTIDE SEQUENCE</scope>
    <source>
        <strain evidence="2">BLF_Eptnil</strain>
        <tissue evidence="2">Kidney</tissue>
    </source>
</reference>
<dbReference type="Proteomes" id="UP001177744">
    <property type="component" value="Unassembled WGS sequence"/>
</dbReference>
<gene>
    <name evidence="2" type="ORF">QTO34_009342</name>
</gene>
<name>A0AA40HHS6_CNENI</name>
<organism evidence="2 3">
    <name type="scientific">Cnephaeus nilssonii</name>
    <name type="common">Northern bat</name>
    <name type="synonym">Eptesicus nilssonii</name>
    <dbReference type="NCBI Taxonomy" id="3371016"/>
    <lineage>
        <taxon>Eukaryota</taxon>
        <taxon>Metazoa</taxon>
        <taxon>Chordata</taxon>
        <taxon>Craniata</taxon>
        <taxon>Vertebrata</taxon>
        <taxon>Euteleostomi</taxon>
        <taxon>Mammalia</taxon>
        <taxon>Eutheria</taxon>
        <taxon>Laurasiatheria</taxon>
        <taxon>Chiroptera</taxon>
        <taxon>Yangochiroptera</taxon>
        <taxon>Vespertilionidae</taxon>
        <taxon>Cnephaeus</taxon>
    </lineage>
</organism>